<accession>A0A2P6TP30</accession>
<dbReference type="PANTHER" id="PTHR15678:SF6">
    <property type="entry name" value="BRIDGE-LIKE LIPID TRANSFER PROTEIN FAMILY MEMBER 2"/>
    <property type="match status" value="1"/>
</dbReference>
<feature type="region of interest" description="Disordered" evidence="1">
    <location>
        <begin position="579"/>
        <end position="620"/>
    </location>
</feature>
<feature type="compositionally biased region" description="Low complexity" evidence="1">
    <location>
        <begin position="1246"/>
        <end position="1257"/>
    </location>
</feature>
<dbReference type="InterPro" id="IPR019441">
    <property type="entry name" value="FMP27/BLTP2/Hobbit_GFWDK_RBG"/>
</dbReference>
<dbReference type="SMART" id="SM01214">
    <property type="entry name" value="Fmp27_GFWDK"/>
    <property type="match status" value="1"/>
</dbReference>
<feature type="compositionally biased region" description="Low complexity" evidence="1">
    <location>
        <begin position="3189"/>
        <end position="3200"/>
    </location>
</feature>
<evidence type="ECO:0000256" key="1">
    <source>
        <dbReference type="SAM" id="MobiDB-lite"/>
    </source>
</evidence>
<keyword evidence="5" id="KW-1185">Reference proteome</keyword>
<protein>
    <submittedName>
        <fullName evidence="4">SABRE isoform X4</fullName>
    </submittedName>
</protein>
<feature type="compositionally biased region" description="Gly residues" evidence="1">
    <location>
        <begin position="230"/>
        <end position="240"/>
    </location>
</feature>
<feature type="region of interest" description="Disordered" evidence="1">
    <location>
        <begin position="2849"/>
        <end position="2910"/>
    </location>
</feature>
<feature type="region of interest" description="Disordered" evidence="1">
    <location>
        <begin position="230"/>
        <end position="265"/>
    </location>
</feature>
<feature type="compositionally biased region" description="Low complexity" evidence="1">
    <location>
        <begin position="124"/>
        <end position="150"/>
    </location>
</feature>
<feature type="compositionally biased region" description="Low complexity" evidence="1">
    <location>
        <begin position="361"/>
        <end position="374"/>
    </location>
</feature>
<dbReference type="InterPro" id="IPR045167">
    <property type="entry name" value="Hobbit"/>
</dbReference>
<feature type="domain" description="FMP27/BLTP2/Hobbit GFWDK motif-containing RBG unit" evidence="3">
    <location>
        <begin position="1489"/>
        <end position="1628"/>
    </location>
</feature>
<feature type="region of interest" description="Disordered" evidence="1">
    <location>
        <begin position="3109"/>
        <end position="3241"/>
    </location>
</feature>
<feature type="region of interest" description="Disordered" evidence="1">
    <location>
        <begin position="1912"/>
        <end position="1949"/>
    </location>
</feature>
<dbReference type="Pfam" id="PF10344">
    <property type="entry name" value="Hobbit"/>
    <property type="match status" value="2"/>
</dbReference>
<feature type="region of interest" description="Disordered" evidence="1">
    <location>
        <begin position="828"/>
        <end position="847"/>
    </location>
</feature>
<dbReference type="STRING" id="3076.A0A2P6TP30"/>
<proteinExistence type="predicted"/>
<dbReference type="Proteomes" id="UP000239899">
    <property type="component" value="Unassembled WGS sequence"/>
</dbReference>
<feature type="compositionally biased region" description="Low complexity" evidence="1">
    <location>
        <begin position="3216"/>
        <end position="3227"/>
    </location>
</feature>
<feature type="chain" id="PRO_5015153096" evidence="2">
    <location>
        <begin position="25"/>
        <end position="3241"/>
    </location>
</feature>
<feature type="region of interest" description="Disordered" evidence="1">
    <location>
        <begin position="2168"/>
        <end position="2260"/>
    </location>
</feature>
<feature type="region of interest" description="Disordered" evidence="1">
    <location>
        <begin position="1382"/>
        <end position="1422"/>
    </location>
</feature>
<reference evidence="4 5" key="1">
    <citation type="journal article" date="2018" name="Plant J.">
        <title>Genome sequences of Chlorella sorokiniana UTEX 1602 and Micractinium conductrix SAG 241.80: implications to maltose excretion by a green alga.</title>
        <authorList>
            <person name="Arriola M.B."/>
            <person name="Velmurugan N."/>
            <person name="Zhang Y."/>
            <person name="Plunkett M.H."/>
            <person name="Hondzo H."/>
            <person name="Barney B.M."/>
        </authorList>
    </citation>
    <scope>NUCLEOTIDE SEQUENCE [LARGE SCALE GENOMIC DNA]</scope>
    <source>
        <strain evidence="5">UTEX 1602</strain>
    </source>
</reference>
<feature type="region of interest" description="Disordered" evidence="1">
    <location>
        <begin position="662"/>
        <end position="681"/>
    </location>
</feature>
<feature type="compositionally biased region" description="Low complexity" evidence="1">
    <location>
        <begin position="1938"/>
        <end position="1949"/>
    </location>
</feature>
<feature type="region of interest" description="Disordered" evidence="1">
    <location>
        <begin position="2975"/>
        <end position="3003"/>
    </location>
</feature>
<organism evidence="4 5">
    <name type="scientific">Chlorella sorokiniana</name>
    <name type="common">Freshwater green alga</name>
    <dbReference type="NCBI Taxonomy" id="3076"/>
    <lineage>
        <taxon>Eukaryota</taxon>
        <taxon>Viridiplantae</taxon>
        <taxon>Chlorophyta</taxon>
        <taxon>core chlorophytes</taxon>
        <taxon>Trebouxiophyceae</taxon>
        <taxon>Chlorellales</taxon>
        <taxon>Chlorellaceae</taxon>
        <taxon>Chlorella clade</taxon>
        <taxon>Chlorella</taxon>
    </lineage>
</organism>
<gene>
    <name evidence="4" type="ORF">C2E21_5489</name>
</gene>
<feature type="compositionally biased region" description="Low complexity" evidence="1">
    <location>
        <begin position="3145"/>
        <end position="3177"/>
    </location>
</feature>
<evidence type="ECO:0000259" key="3">
    <source>
        <dbReference type="SMART" id="SM01214"/>
    </source>
</evidence>
<feature type="region of interest" description="Disordered" evidence="1">
    <location>
        <begin position="1006"/>
        <end position="1028"/>
    </location>
</feature>
<feature type="signal peptide" evidence="2">
    <location>
        <begin position="1"/>
        <end position="24"/>
    </location>
</feature>
<feature type="compositionally biased region" description="Low complexity" evidence="1">
    <location>
        <begin position="2853"/>
        <end position="2863"/>
    </location>
</feature>
<feature type="region of interest" description="Disordered" evidence="1">
    <location>
        <begin position="2365"/>
        <end position="2407"/>
    </location>
</feature>
<feature type="compositionally biased region" description="Low complexity" evidence="1">
    <location>
        <begin position="2193"/>
        <end position="2204"/>
    </location>
</feature>
<dbReference type="PANTHER" id="PTHR15678">
    <property type="entry name" value="ANTIGEN MLAA-22-RELATED"/>
    <property type="match status" value="1"/>
</dbReference>
<name>A0A2P6TP30_CHLSO</name>
<feature type="compositionally biased region" description="Polar residues" evidence="1">
    <location>
        <begin position="404"/>
        <end position="415"/>
    </location>
</feature>
<feature type="compositionally biased region" description="Basic residues" evidence="1">
    <location>
        <begin position="2381"/>
        <end position="2393"/>
    </location>
</feature>
<evidence type="ECO:0000313" key="5">
    <source>
        <dbReference type="Proteomes" id="UP000239899"/>
    </source>
</evidence>
<feature type="compositionally biased region" description="Low complexity" evidence="1">
    <location>
        <begin position="241"/>
        <end position="253"/>
    </location>
</feature>
<feature type="region of interest" description="Disordered" evidence="1">
    <location>
        <begin position="117"/>
        <end position="167"/>
    </location>
</feature>
<keyword evidence="2" id="KW-0732">Signal</keyword>
<evidence type="ECO:0000256" key="2">
    <source>
        <dbReference type="SAM" id="SignalP"/>
    </source>
</evidence>
<comment type="caution">
    <text evidence="4">The sequence shown here is derived from an EMBL/GenBank/DDBJ whole genome shotgun (WGS) entry which is preliminary data.</text>
</comment>
<feature type="compositionally biased region" description="Low complexity" evidence="1">
    <location>
        <begin position="579"/>
        <end position="598"/>
    </location>
</feature>
<feature type="compositionally biased region" description="Gly residues" evidence="1">
    <location>
        <begin position="2205"/>
        <end position="2225"/>
    </location>
</feature>
<feature type="compositionally biased region" description="Low complexity" evidence="1">
    <location>
        <begin position="2891"/>
        <end position="2904"/>
    </location>
</feature>
<feature type="region of interest" description="Disordered" evidence="1">
    <location>
        <begin position="404"/>
        <end position="425"/>
    </location>
</feature>
<evidence type="ECO:0000313" key="4">
    <source>
        <dbReference type="EMBL" id="PRW51082.1"/>
    </source>
</evidence>
<feature type="region of interest" description="Disordered" evidence="1">
    <location>
        <begin position="1246"/>
        <end position="1284"/>
    </location>
</feature>
<feature type="compositionally biased region" description="Gly residues" evidence="1">
    <location>
        <begin position="1398"/>
        <end position="1408"/>
    </location>
</feature>
<sequence length="3241" mass="330015">MAAAMLVLLLVLAVLAACWKRLLGLAVSRFAHGKAFRLTVGQFFFGGLVDVRLRLHMGPVRELRVSRIAVGLSTKRGPDSGSEDGSGGSGGSLWQAVLNGHLQLPVSLHGVSVRLAPAPPKPAAEPTAAAPASADGGSPAPQGATAPGAAATGGGPATSLPPDGKKAGRQLRAPLLALAHLPLSVEGLTVVDEVRGVQLRLERLSLSLLTAQQLLLEGLSAGLLLEGGNGSGGGGSGGGSSPTSPSTFGAAAAPHSPRRGPASPLRRLLGAQEPEPQVQAVFQMDRLLLEHQHDGSFNLQNLQLRGAAAGTAAPPGTATSAAASQLGLQRLSLQLGATSLTVSKPLLLWAQHQQAVAAQAAAAHRSARPPRAASTSGSSERKQQLLQRLLPLLPKEVSLEAQSFSVATDAPSDTPSSNGSNSGGGGSLPLQAAFGLQGICCRLAKAAPASESTSGGGSGSGSDGTPLASITAGWQRLSISLGAAAAGEGAEMPSQQLPSALVMSSGAADWSLALAEMRPASGTTGGSGNSGSQEQTPMSAAFEVSIGALHTDVCHPAVQPLVAQLRLAAKAAKAASKPTVVGTAGAAPPATAGADVVGSSEQPPGVQPATAEASGRVKRPPPLAHWRASISLGDGSRLLFTDAAGRCCWSSGLASCRLAVQRSGDSSSSSGGGGNTASASTPAAAAAGMSGSFEVHGIEMHAVATAGGSLVEEPGGPAQPSSPPEMLAAKLLRVEVQHSVAAAEQQPALEPSQQPSSGTAVDATTAGVHLLVQQQQLATVASVILILLPPPKAASLPGTPPRTGSDAASADAGVLVAAAAAAAAEAISPHGAAGSRQQARPRRPPPRLTFSCTDTLLLLPTSVAVPAEQAVGGSLLLLPAAPALLLASVSGSFGGSGGGAAGSSRPTVVEAEGCCLVYAEGRHSQRFPSSADALKEQATAVVLSVDAAKFVQPSSAAATAEGPTADAAARQLELGSVAVTADADALLCMAAVADSAAQQLMAALAAAPPRPASPKRRRSKPAKQPQPLAVRVGQLSVAQPMSAERDMVLEVAAVHAVVGSCGGTQHSLRTGSALLSMLGKPVLRWRQLATTLRLPEGDGHLAVQPLPEPWPATAADDSGEGGAGSVDLAAPAEAVTDTPAGSPSWEAYQRARLGAWLQADAATAPGAASQSAAEAAAEEAAAAALGAGPASILDASVSGAELIVPHDGEPGPTQRYSELYFKALETAAQQHLQCLKQFQRQRRSSAAGTGAAAAASTDAEPGAHVAGGPPSPAQQQQQPAPKRKRQLFPMQINLTAEDVALRFEHHPLEAWLASRGPLLQQMATQQHLWGEVAAAVQPADSSSPLHAAMVESAFATVQAASQQAWDGLMQDLFQQYRGKLQRLQATEPDSRSSRSSSSGGGGETGGSSGSSDGASRPYSAGRPPPDLMLLTCSRLQGLVVLCAGSAEARAAATAQIVAVDPPSQDVPMSKLLKLHADACMADFEMRLAGASQPMVAASRARLSGAAAVARQATLPPQTAERRLPVGAHRSVPIPATVKGCRPVFKFYTDLRLDAGALSVCHSQGLEPALALVSLAGKRLSPGDPDKTVARPPPIPWWDDLRYMWRGPVVASIRRFGLTLGADNLPDINVASERLEASVQDLTARLLTGQYELAGQALCVTLHRSAGVAQLGGTLLALPFVEAPHLRVNVGVGWKLPGGRAADEHHLFPSLHGPAPPGALQAPVYAGVVYKAEGWDVTLEAELGQPGASAAAAAAAEGTAAGPLPALLGPFAGTAAVGYLGGQQVHWMKQYVALVNRLPPQLRQVSRRGSFFWRKPPAVVPKKGFGKMMQQFSLRIVAAPLEIVHFAADPSEPSHGVRLHAPSCSYTARYLMNQPLPSFLKLPPHARASKAKRPEPTRTITLGMEVEAGTVTVHKPDSAGPGSDPLGLLDGGGSTMSFGPGSAPGTATAASQRASAASSAGGAAAAAVAAEGDEAGRGLGLPQLPATEESSSLLDDLIAPTSARHQRQPTIAAGVVTVTQDALAPPGTSDDPAADPLADALAPQGSRPLRVLISDCRVLVDRAARDAVWGAVQHLIGAFSASGATHRRRLGQAAAHQVLPTSAASSPSPSLLLTASPSMPWSAASPAAQLQRHISESQRSPSLLTPAGGASMEFAGAAEAAAAAAAATSAAGGGGGGSLVPSPTPVPSGDSSNELLALLLQQQAAGGAGQEGQEGGGAAAGEGTPGGAASPDSSPALLHPGAEHDDGEEEDAPLSSPADDVHGQLRYTVEVVDLQINAEAESAQGRLLLAARSGRLRGLRIPDASLNVTALLMEQVSAYVTQTDVDPNAPVVWLQPTPNGYTVPAGQGMLPVRRIFEPIQMSLRHSKVSTSSNGSGGGPGRPPRRPSRGGHRRSPSGMGPGGSGRGEELLLKVPEVRAKLDSREFEVLTDVISWAQAPGPSVETVAADGELLAELPGEEEVEEARRLYALVLQQLGELRRTTLQLRAALGLQAFASQLAAPGPGGLLLPPLEVTHFLVADTADFVAVQFNTQADLGVAMREHLAAASAAAVAAAGLLQAQQEGGSGGAGGTSVLGGAAPSSGAGTLAVPAPASSVAVARQRLGERQGEQQQALLLRWVEDQEGGAFEALEKAKAQLLSLKAVARKRQHKHSASRLLLQVDELVWQLCTPSRDPFIQASIRRLSLDKFKNKDHSGFAKFGIHRIEILDTQGVLGPGPGVPAGVILSVWNPDASWERDDMLRVVATMGVPTQTHIIYDHLDVILHPLAFHLTEGLAVAFWEYFFPREDESKARAAAAFARSVAVPAAAAARHRRSATALPASVGADYGSQQGSPMPPASPARRGALLMAAEGGAVGSQPSSGGQSPLAAGTPRGSGIVNAGWRSAPSKLHRRSSSGALAEGQQQGGLSRQGTFERQGGAAAAAAAAAEASLLAAAAETAAALAAGGMGPGAGGGGSGSQLARLSAGAMALLNRTSSTVGAGGGRMHASRSAASLAPSEDAGLRAAPPPHRKVRFVHVKINRAHCRATYEGYPLTFTDLKLVIDNRTYANIEGRWRDLFNKMKWDIVKSVVKSVAGLQGRKFKELLPEGFPGEEGEGGGRRKTGLLAQLTALSKGRKEAGPGAPGEPPLSEEELREQQKRRMLFGQSWPAGAPKAPQQAQQQQQAGGGAPAPASPARPVGGEAAQVPPAGEAQQGQRPPSQQRQRQQHECGDSGGGGAEGSPTTPKQQQLSPQPPQHSSSDEEQR</sequence>
<dbReference type="OrthoDB" id="514036at2759"/>
<feature type="region of interest" description="Disordered" evidence="1">
    <location>
        <begin position="361"/>
        <end position="383"/>
    </location>
</feature>
<dbReference type="EMBL" id="LHPG02000010">
    <property type="protein sequence ID" value="PRW51082.1"/>
    <property type="molecule type" value="Genomic_DNA"/>
</dbReference>